<keyword evidence="2" id="KW-1185">Reference proteome</keyword>
<comment type="caution">
    <text evidence="1">The sequence shown here is derived from an EMBL/GenBank/DDBJ whole genome shotgun (WGS) entry which is preliminary data.</text>
</comment>
<dbReference type="AlphaFoldDB" id="A0ABC8J0U4"/>
<evidence type="ECO:0000313" key="1">
    <source>
        <dbReference type="EMBL" id="CAH8308744.1"/>
    </source>
</evidence>
<gene>
    <name evidence="1" type="ORF">ERUC_LOCUS5266</name>
</gene>
<sequence>MTRVAMYHDEICVYDDSEKATFVLLGDAGPELTGSQAAELIDNYFEANGDMGANHEMSSPKCLVGTIGQTHKFRVKVSSYNFTVPSHTITVTEVVCPALLPPFGVVAEIQPYAIDETAHAPGVIQF</sequence>
<accession>A0ABC8J0U4</accession>
<evidence type="ECO:0000313" key="2">
    <source>
        <dbReference type="Proteomes" id="UP001642260"/>
    </source>
</evidence>
<proteinExistence type="predicted"/>
<dbReference type="Proteomes" id="UP001642260">
    <property type="component" value="Unassembled WGS sequence"/>
</dbReference>
<dbReference type="Gene3D" id="2.40.50.140">
    <property type="entry name" value="Nucleic acid-binding proteins"/>
    <property type="match status" value="1"/>
</dbReference>
<dbReference type="EMBL" id="CAKOAT010069599">
    <property type="protein sequence ID" value="CAH8308744.1"/>
    <property type="molecule type" value="Genomic_DNA"/>
</dbReference>
<organism evidence="1 2">
    <name type="scientific">Eruca vesicaria subsp. sativa</name>
    <name type="common">Garden rocket</name>
    <name type="synonym">Eruca sativa</name>
    <dbReference type="NCBI Taxonomy" id="29727"/>
    <lineage>
        <taxon>Eukaryota</taxon>
        <taxon>Viridiplantae</taxon>
        <taxon>Streptophyta</taxon>
        <taxon>Embryophyta</taxon>
        <taxon>Tracheophyta</taxon>
        <taxon>Spermatophyta</taxon>
        <taxon>Magnoliopsida</taxon>
        <taxon>eudicotyledons</taxon>
        <taxon>Gunneridae</taxon>
        <taxon>Pentapetalae</taxon>
        <taxon>rosids</taxon>
        <taxon>malvids</taxon>
        <taxon>Brassicales</taxon>
        <taxon>Brassicaceae</taxon>
        <taxon>Brassiceae</taxon>
        <taxon>Eruca</taxon>
    </lineage>
</organism>
<reference evidence="1 2" key="1">
    <citation type="submission" date="2022-03" db="EMBL/GenBank/DDBJ databases">
        <authorList>
            <person name="Macdonald S."/>
            <person name="Ahmed S."/>
            <person name="Newling K."/>
        </authorList>
    </citation>
    <scope>NUCLEOTIDE SEQUENCE [LARGE SCALE GENOMIC DNA]</scope>
</reference>
<name>A0ABC8J0U4_ERUVS</name>
<dbReference type="InterPro" id="IPR012340">
    <property type="entry name" value="NA-bd_OB-fold"/>
</dbReference>
<protein>
    <submittedName>
        <fullName evidence="1">Uncharacterized protein</fullName>
    </submittedName>
</protein>